<protein>
    <recommendedName>
        <fullName evidence="7">Ribonuclease R</fullName>
        <shortName evidence="7">RNase R</shortName>
        <ecNumber evidence="7">3.1.13.1</ecNumber>
    </recommendedName>
</protein>
<gene>
    <name evidence="7 10" type="primary">rnr</name>
    <name evidence="10" type="ORF">D6850_00355</name>
</gene>
<dbReference type="PROSITE" id="PS01175">
    <property type="entry name" value="RIBONUCLEASE_II"/>
    <property type="match status" value="1"/>
</dbReference>
<dbReference type="InterPro" id="IPR040476">
    <property type="entry name" value="CSD2"/>
</dbReference>
<dbReference type="EC" id="3.1.13.1" evidence="7"/>
<comment type="caution">
    <text evidence="10">The sequence shown here is derived from an EMBL/GenBank/DDBJ whole genome shotgun (WGS) entry which is preliminary data.</text>
</comment>
<dbReference type="InterPro" id="IPR004476">
    <property type="entry name" value="RNase_II/RNase_R"/>
</dbReference>
<comment type="function">
    <text evidence="7">3'-5' exoribonuclease that releases 5'-nucleoside monophosphates and is involved in maturation of structured RNAs.</text>
</comment>
<feature type="domain" description="S1 motif" evidence="9">
    <location>
        <begin position="628"/>
        <end position="709"/>
    </location>
</feature>
<dbReference type="Pfam" id="PF00575">
    <property type="entry name" value="S1"/>
    <property type="match status" value="1"/>
</dbReference>
<keyword evidence="3 7" id="KW-0540">Nuclease</keyword>
<dbReference type="InterPro" id="IPR003029">
    <property type="entry name" value="S1_domain"/>
</dbReference>
<dbReference type="SMART" id="SM00955">
    <property type="entry name" value="RNB"/>
    <property type="match status" value="1"/>
</dbReference>
<dbReference type="PANTHER" id="PTHR23355">
    <property type="entry name" value="RIBONUCLEASE"/>
    <property type="match status" value="1"/>
</dbReference>
<dbReference type="SMART" id="SM00316">
    <property type="entry name" value="S1"/>
    <property type="match status" value="1"/>
</dbReference>
<dbReference type="PROSITE" id="PS50126">
    <property type="entry name" value="S1"/>
    <property type="match status" value="1"/>
</dbReference>
<dbReference type="Proteomes" id="UP000281128">
    <property type="component" value="Unassembled WGS sequence"/>
</dbReference>
<dbReference type="SUPFAM" id="SSF50249">
    <property type="entry name" value="Nucleic acid-binding proteins"/>
    <property type="match status" value="2"/>
</dbReference>
<dbReference type="NCBIfam" id="TIGR00358">
    <property type="entry name" value="3_prime_RNase"/>
    <property type="match status" value="1"/>
</dbReference>
<dbReference type="OrthoDB" id="9764149at2"/>
<dbReference type="Pfam" id="PF00773">
    <property type="entry name" value="RNB"/>
    <property type="match status" value="1"/>
</dbReference>
<evidence type="ECO:0000256" key="5">
    <source>
        <dbReference type="ARBA" id="ARBA00022839"/>
    </source>
</evidence>
<keyword evidence="4 7" id="KW-0378">Hydrolase</keyword>
<evidence type="ECO:0000259" key="9">
    <source>
        <dbReference type="PROSITE" id="PS50126"/>
    </source>
</evidence>
<proteinExistence type="inferred from homology"/>
<dbReference type="EMBL" id="RAPE01000001">
    <property type="protein sequence ID" value="RKF16062.1"/>
    <property type="molecule type" value="Genomic_DNA"/>
</dbReference>
<comment type="subcellular location">
    <subcellularLocation>
        <location evidence="7">Cytoplasm</location>
    </subcellularLocation>
</comment>
<dbReference type="AlphaFoldDB" id="A0A3A8BAE5"/>
<dbReference type="InterPro" id="IPR050180">
    <property type="entry name" value="RNR_Ribonuclease"/>
</dbReference>
<evidence type="ECO:0000313" key="10">
    <source>
        <dbReference type="EMBL" id="RKF16062.1"/>
    </source>
</evidence>
<dbReference type="Pfam" id="PF17876">
    <property type="entry name" value="CSD2"/>
    <property type="match status" value="1"/>
</dbReference>
<keyword evidence="5 7" id="KW-0269">Exonuclease</keyword>
<dbReference type="InterPro" id="IPR011805">
    <property type="entry name" value="RNase_R"/>
</dbReference>
<dbReference type="GO" id="GO:0008859">
    <property type="term" value="F:exoribonuclease II activity"/>
    <property type="evidence" value="ECO:0007669"/>
    <property type="project" value="UniProtKB-UniRule"/>
</dbReference>
<dbReference type="GO" id="GO:0003723">
    <property type="term" value="F:RNA binding"/>
    <property type="evidence" value="ECO:0007669"/>
    <property type="project" value="UniProtKB-UniRule"/>
</dbReference>
<accession>A0A3A8BAE5</accession>
<evidence type="ECO:0000256" key="3">
    <source>
        <dbReference type="ARBA" id="ARBA00022722"/>
    </source>
</evidence>
<dbReference type="InterPro" id="IPR022966">
    <property type="entry name" value="RNase_II/R_CS"/>
</dbReference>
<evidence type="ECO:0000256" key="7">
    <source>
        <dbReference type="HAMAP-Rule" id="MF_01895"/>
    </source>
</evidence>
<dbReference type="NCBIfam" id="TIGR02063">
    <property type="entry name" value="RNase_R"/>
    <property type="match status" value="1"/>
</dbReference>
<evidence type="ECO:0000256" key="1">
    <source>
        <dbReference type="ARBA" id="ARBA00001849"/>
    </source>
</evidence>
<dbReference type="Gene3D" id="2.40.50.140">
    <property type="entry name" value="Nucleic acid-binding proteins"/>
    <property type="match status" value="1"/>
</dbReference>
<evidence type="ECO:0000313" key="11">
    <source>
        <dbReference type="Proteomes" id="UP000281128"/>
    </source>
</evidence>
<dbReference type="RefSeq" id="WP_121162981.1">
    <property type="nucleotide sequence ID" value="NZ_RAPE01000001.1"/>
</dbReference>
<dbReference type="InterPro" id="IPR001900">
    <property type="entry name" value="RNase_II/R"/>
</dbReference>
<dbReference type="CDD" id="cd04471">
    <property type="entry name" value="S1_RNase_R"/>
    <property type="match status" value="1"/>
</dbReference>
<comment type="catalytic activity">
    <reaction evidence="1 7">
        <text>Exonucleolytic cleavage in the 3'- to 5'-direction to yield nucleoside 5'-phosphates.</text>
        <dbReference type="EC" id="3.1.13.1"/>
    </reaction>
</comment>
<keyword evidence="11" id="KW-1185">Reference proteome</keyword>
<feature type="region of interest" description="Disordered" evidence="8">
    <location>
        <begin position="717"/>
        <end position="751"/>
    </location>
</feature>
<evidence type="ECO:0000256" key="6">
    <source>
        <dbReference type="ARBA" id="ARBA00022884"/>
    </source>
</evidence>
<dbReference type="GO" id="GO:0005829">
    <property type="term" value="C:cytosol"/>
    <property type="evidence" value="ECO:0007669"/>
    <property type="project" value="TreeGrafter"/>
</dbReference>
<feature type="compositionally biased region" description="Basic residues" evidence="8">
    <location>
        <begin position="721"/>
        <end position="751"/>
    </location>
</feature>
<name>A0A3A8BAE5_9RHOB</name>
<evidence type="ECO:0000256" key="8">
    <source>
        <dbReference type="SAM" id="MobiDB-lite"/>
    </source>
</evidence>
<keyword evidence="2 7" id="KW-0963">Cytoplasm</keyword>
<dbReference type="GO" id="GO:0006402">
    <property type="term" value="P:mRNA catabolic process"/>
    <property type="evidence" value="ECO:0007669"/>
    <property type="project" value="TreeGrafter"/>
</dbReference>
<dbReference type="InterPro" id="IPR012340">
    <property type="entry name" value="NA-bd_OB-fold"/>
</dbReference>
<reference evidence="10 11" key="1">
    <citation type="submission" date="2018-09" db="EMBL/GenBank/DDBJ databases">
        <title>Roseovarius spongiae sp. nov., isolated from a marine sponge.</title>
        <authorList>
            <person name="Zhuang L."/>
            <person name="Luo L."/>
        </authorList>
    </citation>
    <scope>NUCLEOTIDE SEQUENCE [LARGE SCALE GENOMIC DNA]</scope>
    <source>
        <strain evidence="10 11">HN-E21</strain>
    </source>
</reference>
<dbReference type="HAMAP" id="MF_01895">
    <property type="entry name" value="RNase_R"/>
    <property type="match status" value="1"/>
</dbReference>
<keyword evidence="6 7" id="KW-0694">RNA-binding</keyword>
<comment type="similarity">
    <text evidence="7">Belongs to the RNR ribonuclease family. RNase R subfamily.</text>
</comment>
<evidence type="ECO:0000256" key="4">
    <source>
        <dbReference type="ARBA" id="ARBA00022801"/>
    </source>
</evidence>
<evidence type="ECO:0000256" key="2">
    <source>
        <dbReference type="ARBA" id="ARBA00022490"/>
    </source>
</evidence>
<dbReference type="PANTHER" id="PTHR23355:SF9">
    <property type="entry name" value="DIS3-LIKE EXONUCLEASE 2"/>
    <property type="match status" value="1"/>
</dbReference>
<sequence>MSTLPTRDEILQWISDNPTLTSKRDIARAFGVKGAARIDLKRILRELEAEGHLEKRRKSYRDPDRLPPVSVLQVGEVTPDGDLTARPMEWQGEGPEPLILLIPRAGEPALAPGDRILARLSEVKNEPHAYEGRLIRRIGINPRKLLGVFRKTSEGGRIQPVDKGQDREWRVDEKSTGGAKDGELVEAEQFGPKDRMGLPRARVLQRLGDPSAPRAVSLIAIHQHGIPDDFPDAAITEADAMKPAGLKGRTDLRHLPLVTIDPSDARDHDDACFAHADDDPNNEGGHVIWVAIADVAHYVTPGSALDREARKRGNSSYFPDRVVPMLPDRLSGDLCSLHEGVPRACIAVRMVVNEQGEKIGQDFVRGLMRSAASLNYREVQAAMDGAPNEKCAPLMDEVIAPLYAAYEALKRARRYRQPLDLELPERKVELSEEGKVLSVSFAERLDAHKLIEEFMVLANVAAAEVLTAKKSPLLFRVHEEPTEEKLDTLRDAAEVAGLTLARGQVLKTHHLNALLRGAAGTEHAEQINMSTLRAMTQAYYAPSNFGHFGLALRAYAHFTSPIRRYADLVVHRALISAHGWGDDGLPPDAEDRLEATAEHISETERRSMMAERDTNDRYLAAFLSERVGEEFTGRISGVARFGVFVRLDETGADGLIPIRNLGREYFHFDAESATLMGADSGRVIGLGQRVTVRLAEAAPVTGGIALDLVSVEGKAVARGPSKGRGKPPKRKLGAAKKKAAKARKKVKRSRK</sequence>
<organism evidence="10 11">
    <name type="scientific">Roseovarius spongiae</name>
    <dbReference type="NCBI Taxonomy" id="2320272"/>
    <lineage>
        <taxon>Bacteria</taxon>
        <taxon>Pseudomonadati</taxon>
        <taxon>Pseudomonadota</taxon>
        <taxon>Alphaproteobacteria</taxon>
        <taxon>Rhodobacterales</taxon>
        <taxon>Roseobacteraceae</taxon>
        <taxon>Roseovarius</taxon>
    </lineage>
</organism>